<evidence type="ECO:0000313" key="2">
    <source>
        <dbReference type="EMBL" id="PPE67660.1"/>
    </source>
</evidence>
<dbReference type="InterPro" id="IPR019734">
    <property type="entry name" value="TPR_rpt"/>
</dbReference>
<comment type="caution">
    <text evidence="2">The sequence shown here is derived from an EMBL/GenBank/DDBJ whole genome shotgun (WGS) entry which is preliminary data.</text>
</comment>
<dbReference type="AlphaFoldDB" id="A0A2S5SY36"/>
<keyword evidence="1" id="KW-0802">TPR repeat</keyword>
<dbReference type="Proteomes" id="UP000238605">
    <property type="component" value="Unassembled WGS sequence"/>
</dbReference>
<gene>
    <name evidence="2" type="ORF">C1704_01985</name>
</gene>
<dbReference type="EMBL" id="PSNX01000002">
    <property type="protein sequence ID" value="PPE67660.1"/>
    <property type="molecule type" value="Genomic_DNA"/>
</dbReference>
<dbReference type="Pfam" id="PF13414">
    <property type="entry name" value="TPR_11"/>
    <property type="match status" value="1"/>
</dbReference>
<accession>A0A2S5SY36</accession>
<dbReference type="InterPro" id="IPR013360">
    <property type="entry name" value="Pilus_4_PilW"/>
</dbReference>
<dbReference type="Pfam" id="PF12895">
    <property type="entry name" value="ANAPC3"/>
    <property type="match status" value="1"/>
</dbReference>
<dbReference type="OrthoDB" id="9814042at2"/>
<sequence>MSVRKRPIGWWWVALLGLTVLMGGCASTSPTTGGGTQAGRQDETEVQRRARIRFDLAVAYYAQGQHATALAEIRQALALQPNLPGAHNLAGLIHSALGQDPQAEESFRIAMQQDGADANAIHNYGWFLCQRRRYAEAFTQFNRAIELPTYREVPRTLVAKGVCQANAGLLAEAEKTLSRAYQMDTGNPVAAMNLALVLYRQGEYERARFYVRRVNAVPELVNAETLWLAARIEHRLGNRGGVNEFGRELLQRFPQSREAANFERGRFDD</sequence>
<evidence type="ECO:0000313" key="3">
    <source>
        <dbReference type="Proteomes" id="UP000238605"/>
    </source>
</evidence>
<dbReference type="NCBIfam" id="TIGR02521">
    <property type="entry name" value="type_IV_pilW"/>
    <property type="match status" value="1"/>
</dbReference>
<dbReference type="SUPFAM" id="SSF48452">
    <property type="entry name" value="TPR-like"/>
    <property type="match status" value="1"/>
</dbReference>
<dbReference type="PROSITE" id="PS51257">
    <property type="entry name" value="PROKAR_LIPOPROTEIN"/>
    <property type="match status" value="1"/>
</dbReference>
<dbReference type="Gene3D" id="1.25.40.10">
    <property type="entry name" value="Tetratricopeptide repeat domain"/>
    <property type="match status" value="1"/>
</dbReference>
<dbReference type="InterPro" id="IPR011990">
    <property type="entry name" value="TPR-like_helical_dom_sf"/>
</dbReference>
<dbReference type="RefSeq" id="WP_104300494.1">
    <property type="nucleotide sequence ID" value="NZ_PSNX01000002.1"/>
</dbReference>
<dbReference type="SMART" id="SM00028">
    <property type="entry name" value="TPR"/>
    <property type="match status" value="5"/>
</dbReference>
<dbReference type="PANTHER" id="PTHR12558:SF13">
    <property type="entry name" value="CELL DIVISION CYCLE PROTEIN 27 HOMOLOG"/>
    <property type="match status" value="1"/>
</dbReference>
<name>A0A2S5SY36_9BURK</name>
<dbReference type="PANTHER" id="PTHR12558">
    <property type="entry name" value="CELL DIVISION CYCLE 16,23,27"/>
    <property type="match status" value="1"/>
</dbReference>
<evidence type="ECO:0000256" key="1">
    <source>
        <dbReference type="PROSITE-ProRule" id="PRU00339"/>
    </source>
</evidence>
<organism evidence="2 3">
    <name type="scientific">Caldimonas caldifontis</name>
    <dbReference type="NCBI Taxonomy" id="1452508"/>
    <lineage>
        <taxon>Bacteria</taxon>
        <taxon>Pseudomonadati</taxon>
        <taxon>Pseudomonadota</taxon>
        <taxon>Betaproteobacteria</taxon>
        <taxon>Burkholderiales</taxon>
        <taxon>Sphaerotilaceae</taxon>
        <taxon>Caldimonas</taxon>
    </lineage>
</organism>
<proteinExistence type="predicted"/>
<feature type="repeat" description="TPR" evidence="1">
    <location>
        <begin position="50"/>
        <end position="83"/>
    </location>
</feature>
<keyword evidence="3" id="KW-1185">Reference proteome</keyword>
<protein>
    <submittedName>
        <fullName evidence="2">Type IV pilus biogenesis/stability protein PilW</fullName>
    </submittedName>
</protein>
<reference evidence="2 3" key="1">
    <citation type="submission" date="2018-02" db="EMBL/GenBank/DDBJ databases">
        <title>Reclassifiation of [Polyangium] brachysporum DSM 7029 as Guopingzhaonella breviflexa gen. nov., sp. nov., a member of the family Comamonadaceae.</title>
        <authorList>
            <person name="Tang B."/>
        </authorList>
    </citation>
    <scope>NUCLEOTIDE SEQUENCE [LARGE SCALE GENOMIC DNA]</scope>
    <source>
        <strain evidence="2 3">BCRC 80649</strain>
    </source>
</reference>
<dbReference type="PROSITE" id="PS50005">
    <property type="entry name" value="TPR"/>
    <property type="match status" value="1"/>
</dbReference>